<keyword evidence="1" id="KW-0812">Transmembrane</keyword>
<reference evidence="2 3" key="1">
    <citation type="submission" date="2014-07" db="EMBL/GenBank/DDBJ databases">
        <authorList>
            <person name="McCorrison J."/>
            <person name="Sanka R."/>
            <person name="Torralba M."/>
            <person name="Gillis M."/>
            <person name="Haft D.H."/>
            <person name="Methe B."/>
            <person name="Sutton G."/>
            <person name="Nelson K.E."/>
        </authorList>
    </citation>
    <scope>NUCLEOTIDE SEQUENCE [LARGE SCALE GENOMIC DNA]</scope>
    <source>
        <strain evidence="2 3">DNF00011</strain>
    </source>
</reference>
<dbReference type="Proteomes" id="UP000053528">
    <property type="component" value="Unassembled WGS sequence"/>
</dbReference>
<dbReference type="AlphaFoldDB" id="A0A096AGC5"/>
<organism evidence="2 3">
    <name type="scientific">Pseudoglutamicibacter albus DNF00011</name>
    <dbReference type="NCBI Taxonomy" id="1401063"/>
    <lineage>
        <taxon>Bacteria</taxon>
        <taxon>Bacillati</taxon>
        <taxon>Actinomycetota</taxon>
        <taxon>Actinomycetes</taxon>
        <taxon>Micrococcales</taxon>
        <taxon>Micrococcaceae</taxon>
        <taxon>Pseudoglutamicibacter</taxon>
    </lineage>
</organism>
<evidence type="ECO:0000256" key="1">
    <source>
        <dbReference type="SAM" id="Phobius"/>
    </source>
</evidence>
<sequence length="282" mass="31023">MATSPAPREVNVFERIVGCLARWFTGHGATAWSFVASFLLAASTVLQAIGWPTAAWVPVAVIGLSALVISALLALTLKPSYLQLRREHQDLDEMCVRLRKSQTTMLGYMAKRALIDIFDGDEDALKAARISVYVEQHGRFVLLGRWAKNEKFRRVGRLSIPSDKGLIGIAWGNQRGVATVNTLPADREAWVSDQHTRHGLDEATARNLTMQSRSIGAVRIDGSRKSGIFVIESERSRALTLAEMENLKENALLIDINHAISDENVINPRLGTEVADVPGLQS</sequence>
<keyword evidence="1" id="KW-0472">Membrane</keyword>
<accession>A0A096AGC5</accession>
<dbReference type="RefSeq" id="WP_035756425.1">
    <property type="nucleotide sequence ID" value="NZ_JRNH01000022.1"/>
</dbReference>
<evidence type="ECO:0000313" key="2">
    <source>
        <dbReference type="EMBL" id="KGF19999.1"/>
    </source>
</evidence>
<proteinExistence type="predicted"/>
<feature type="transmembrane region" description="Helical" evidence="1">
    <location>
        <begin position="31"/>
        <end position="49"/>
    </location>
</feature>
<comment type="caution">
    <text evidence="2">The sequence shown here is derived from an EMBL/GenBank/DDBJ whole genome shotgun (WGS) entry which is preliminary data.</text>
</comment>
<dbReference type="EMBL" id="JRNH01000022">
    <property type="protein sequence ID" value="KGF19999.1"/>
    <property type="molecule type" value="Genomic_DNA"/>
</dbReference>
<evidence type="ECO:0000313" key="3">
    <source>
        <dbReference type="Proteomes" id="UP000053528"/>
    </source>
</evidence>
<keyword evidence="1" id="KW-1133">Transmembrane helix</keyword>
<feature type="transmembrane region" description="Helical" evidence="1">
    <location>
        <begin position="55"/>
        <end position="77"/>
    </location>
</feature>
<gene>
    <name evidence="2" type="ORF">HMPREF2128_06790</name>
</gene>
<name>A0A096AGC5_9MICC</name>
<protein>
    <submittedName>
        <fullName evidence="2">Uncharacterized protein</fullName>
    </submittedName>
</protein>